<organism evidence="1 2">
    <name type="scientific">Apiospora aurea</name>
    <dbReference type="NCBI Taxonomy" id="335848"/>
    <lineage>
        <taxon>Eukaryota</taxon>
        <taxon>Fungi</taxon>
        <taxon>Dikarya</taxon>
        <taxon>Ascomycota</taxon>
        <taxon>Pezizomycotina</taxon>
        <taxon>Sordariomycetes</taxon>
        <taxon>Xylariomycetidae</taxon>
        <taxon>Amphisphaeriales</taxon>
        <taxon>Apiosporaceae</taxon>
        <taxon>Apiospora</taxon>
    </lineage>
</organism>
<sequence>MRLNRSPPPTRRNFYTRLASDSNAKKRPGTLMAATGITVIVALAASQVDGNIPRGHVDEIDRAWDSAYATNSIIAARAATLLETRLWLSHYFRGDFVDEGPFDRPVLISRGVHILPDDTRVLYLPAENTATIPVVCVNLNHGLAGWKAASGRGRQILLCTEVRRRGGVYG</sequence>
<name>A0ABR1QW92_9PEZI</name>
<reference evidence="1 2" key="1">
    <citation type="submission" date="2023-01" db="EMBL/GenBank/DDBJ databases">
        <title>Analysis of 21 Apiospora genomes using comparative genomics revels a genus with tremendous synthesis potential of carbohydrate active enzymes and secondary metabolites.</title>
        <authorList>
            <person name="Sorensen T."/>
        </authorList>
    </citation>
    <scope>NUCLEOTIDE SEQUENCE [LARGE SCALE GENOMIC DNA]</scope>
    <source>
        <strain evidence="1 2">CBS 24483</strain>
    </source>
</reference>
<dbReference type="Proteomes" id="UP001391051">
    <property type="component" value="Unassembled WGS sequence"/>
</dbReference>
<dbReference type="PRINTS" id="PR01237">
    <property type="entry name" value="TNFC"/>
</dbReference>
<accession>A0ABR1QW92</accession>
<dbReference type="RefSeq" id="XP_066706305.1">
    <property type="nucleotide sequence ID" value="XM_066837412.1"/>
</dbReference>
<dbReference type="EMBL" id="JAQQWE010000001">
    <property type="protein sequence ID" value="KAK7966913.1"/>
    <property type="molecule type" value="Genomic_DNA"/>
</dbReference>
<protein>
    <submittedName>
        <fullName evidence="1">Uncharacterized protein</fullName>
    </submittedName>
</protein>
<evidence type="ECO:0000313" key="1">
    <source>
        <dbReference type="EMBL" id="KAK7966913.1"/>
    </source>
</evidence>
<evidence type="ECO:0000313" key="2">
    <source>
        <dbReference type="Proteomes" id="UP001391051"/>
    </source>
</evidence>
<comment type="caution">
    <text evidence="1">The sequence shown here is derived from an EMBL/GenBank/DDBJ whole genome shotgun (WGS) entry which is preliminary data.</text>
</comment>
<dbReference type="InterPro" id="IPR002961">
    <property type="entry name" value="TNF_C"/>
</dbReference>
<keyword evidence="2" id="KW-1185">Reference proteome</keyword>
<gene>
    <name evidence="1" type="ORF">PG986_001190</name>
</gene>
<dbReference type="GeneID" id="92070474"/>
<proteinExistence type="predicted"/>